<accession>A0A4C1WZ36</accession>
<protein>
    <submittedName>
        <fullName evidence="1">Uncharacterized protein</fullName>
    </submittedName>
</protein>
<comment type="caution">
    <text evidence="1">The sequence shown here is derived from an EMBL/GenBank/DDBJ whole genome shotgun (WGS) entry which is preliminary data.</text>
</comment>
<name>A0A4C1WZ36_EUMVA</name>
<evidence type="ECO:0000313" key="2">
    <source>
        <dbReference type="Proteomes" id="UP000299102"/>
    </source>
</evidence>
<keyword evidence="2" id="KW-1185">Reference proteome</keyword>
<dbReference type="Proteomes" id="UP000299102">
    <property type="component" value="Unassembled WGS sequence"/>
</dbReference>
<reference evidence="1 2" key="1">
    <citation type="journal article" date="2019" name="Commun. Biol.">
        <title>The bagworm genome reveals a unique fibroin gene that provides high tensile strength.</title>
        <authorList>
            <person name="Kono N."/>
            <person name="Nakamura H."/>
            <person name="Ohtoshi R."/>
            <person name="Tomita M."/>
            <person name="Numata K."/>
            <person name="Arakawa K."/>
        </authorList>
    </citation>
    <scope>NUCLEOTIDE SEQUENCE [LARGE SCALE GENOMIC DNA]</scope>
</reference>
<organism evidence="1 2">
    <name type="scientific">Eumeta variegata</name>
    <name type="common">Bagworm moth</name>
    <name type="synonym">Eumeta japonica</name>
    <dbReference type="NCBI Taxonomy" id="151549"/>
    <lineage>
        <taxon>Eukaryota</taxon>
        <taxon>Metazoa</taxon>
        <taxon>Ecdysozoa</taxon>
        <taxon>Arthropoda</taxon>
        <taxon>Hexapoda</taxon>
        <taxon>Insecta</taxon>
        <taxon>Pterygota</taxon>
        <taxon>Neoptera</taxon>
        <taxon>Endopterygota</taxon>
        <taxon>Lepidoptera</taxon>
        <taxon>Glossata</taxon>
        <taxon>Ditrysia</taxon>
        <taxon>Tineoidea</taxon>
        <taxon>Psychidae</taxon>
        <taxon>Oiketicinae</taxon>
        <taxon>Eumeta</taxon>
    </lineage>
</organism>
<gene>
    <name evidence="1" type="ORF">EVAR_43069_1</name>
</gene>
<proteinExistence type="predicted"/>
<sequence length="106" mass="12040">MKLPGTLFEFYFNSKRSRYSNCKTLAFSALLLDAASYRVVVILTRGPSSELKELTSKRFSAVVHLPTRRIRHDSEDGRGDCAPAPPSRYYITNFALRNYMPLATAF</sequence>
<dbReference type="EMBL" id="BGZK01000665">
    <property type="protein sequence ID" value="GBP55315.1"/>
    <property type="molecule type" value="Genomic_DNA"/>
</dbReference>
<evidence type="ECO:0000313" key="1">
    <source>
        <dbReference type="EMBL" id="GBP55315.1"/>
    </source>
</evidence>
<dbReference type="AlphaFoldDB" id="A0A4C1WZ36"/>